<dbReference type="SUPFAM" id="SSF48208">
    <property type="entry name" value="Six-hairpin glycosidases"/>
    <property type="match status" value="1"/>
</dbReference>
<dbReference type="PANTHER" id="PTHR42899:SF1">
    <property type="entry name" value="SPERMATOGENESIS-ASSOCIATED PROTEIN 20"/>
    <property type="match status" value="1"/>
</dbReference>
<dbReference type="GO" id="GO:0005975">
    <property type="term" value="P:carbohydrate metabolic process"/>
    <property type="evidence" value="ECO:0007669"/>
    <property type="project" value="InterPro"/>
</dbReference>
<organism evidence="2 3">
    <name type="scientific">Bosea thiooxidans</name>
    <dbReference type="NCBI Taxonomy" id="53254"/>
    <lineage>
        <taxon>Bacteria</taxon>
        <taxon>Pseudomonadati</taxon>
        <taxon>Pseudomonadota</taxon>
        <taxon>Alphaproteobacteria</taxon>
        <taxon>Hyphomicrobiales</taxon>
        <taxon>Boseaceae</taxon>
        <taxon>Bosea</taxon>
    </lineage>
</organism>
<dbReference type="Proteomes" id="UP000190130">
    <property type="component" value="Unassembled WGS sequence"/>
</dbReference>
<protein>
    <recommendedName>
        <fullName evidence="1">Spermatogenesis-associated protein 20-like TRX domain-containing protein</fullName>
    </recommendedName>
</protein>
<dbReference type="PANTHER" id="PTHR42899">
    <property type="entry name" value="SPERMATOGENESIS-ASSOCIATED PROTEIN 20"/>
    <property type="match status" value="1"/>
</dbReference>
<dbReference type="Gene3D" id="1.50.10.20">
    <property type="match status" value="1"/>
</dbReference>
<dbReference type="EMBL" id="FUYX01000024">
    <property type="protein sequence ID" value="SKC16818.1"/>
    <property type="molecule type" value="Genomic_DNA"/>
</dbReference>
<evidence type="ECO:0000259" key="1">
    <source>
        <dbReference type="Pfam" id="PF03190"/>
    </source>
</evidence>
<evidence type="ECO:0000313" key="2">
    <source>
        <dbReference type="EMBL" id="SKC16818.1"/>
    </source>
</evidence>
<dbReference type="Pfam" id="PF03190">
    <property type="entry name" value="Thioredox_DsbH"/>
    <property type="match status" value="1"/>
</dbReference>
<dbReference type="RefSeq" id="WP_079592326.1">
    <property type="nucleotide sequence ID" value="NZ_FUYX01000024.1"/>
</dbReference>
<accession>A0A1T5H816</accession>
<feature type="domain" description="Spermatogenesis-associated protein 20-like TRX" evidence="1">
    <location>
        <begin position="2"/>
        <end position="162"/>
    </location>
</feature>
<dbReference type="CDD" id="cd02955">
    <property type="entry name" value="SSP411"/>
    <property type="match status" value="1"/>
</dbReference>
<name>A0A1T5H816_9HYPH</name>
<dbReference type="SUPFAM" id="SSF52833">
    <property type="entry name" value="Thioredoxin-like"/>
    <property type="match status" value="1"/>
</dbReference>
<reference evidence="2 3" key="1">
    <citation type="submission" date="2017-02" db="EMBL/GenBank/DDBJ databases">
        <authorList>
            <person name="Peterson S.W."/>
        </authorList>
    </citation>
    <scope>NUCLEOTIDE SEQUENCE [LARGE SCALE GENOMIC DNA]</scope>
    <source>
        <strain evidence="2 3">DSM 9653</strain>
    </source>
</reference>
<dbReference type="InterPro" id="IPR024705">
    <property type="entry name" value="Ssp411"/>
</dbReference>
<gene>
    <name evidence="2" type="ORF">SAMN05660750_05000</name>
</gene>
<dbReference type="OrthoDB" id="9762614at2"/>
<evidence type="ECO:0000313" key="3">
    <source>
        <dbReference type="Proteomes" id="UP000190130"/>
    </source>
</evidence>
<dbReference type="InterPro" id="IPR004879">
    <property type="entry name" value="Ssp411-like_TRX"/>
</dbReference>
<proteinExistence type="predicted"/>
<dbReference type="Gene3D" id="3.40.30.10">
    <property type="entry name" value="Glutaredoxin"/>
    <property type="match status" value="1"/>
</dbReference>
<sequence length="667" mass="72520">MNRLAGAASPYLLQHRANPVDWWEWGEGAFAEAKRSKRPVLLSIGYAACHWCHVMAHESFEDPATAAVMNELFVNIKVDREERPDIDHVYMSALHSLGEQGGWPLTMFLTPEGDAFWGGTYFPPEPRHGRPSLQGVLRQIAAIYRQEPERILHNATAIRKALAQMEGVALAEAGEPDLAHLASQIAGAFDPIDGGLKGAPKFPNAGLIELLWRQGTREPAAAGSRDAATLTLQRMARGGIHDHLGGGFARYAVDARWLVPHFEKMLYDNAQLLPLYALEAKRSGDVLALEAAEGIVAWLEREMLLPEGAFAASLDADSEGEEGKYYVWNRSDVDALLGAEAGALIARHYDIAPGGNWEGVSILNRLDTPDPDSADALRLSKLKDALFAERTKRIPPARDDKILADWNGLMIAALARASGLLDRPAWLELSERAYRFVAESMADGEGVAHSYRLGRRITPGFALDHAAMIDAALALHDATLSQNYLDDARRWSAHLWQHYRDPQTGLLSMTPADSRSLPVIPRPTHDDAVPNALGVHAGNLLRLAGKTGSADHRERADAFLAAALRAAARAPMAHGSVLNAYDLARNGVEIVLAGTERSALHAAARRLPYTTTIITDVPDPHSLPADHPVAAMLRLAGDGAAFICFEGRCLPPVTDPNQLADALADRR</sequence>
<dbReference type="InterPro" id="IPR036249">
    <property type="entry name" value="Thioredoxin-like_sf"/>
</dbReference>
<dbReference type="InterPro" id="IPR008928">
    <property type="entry name" value="6-hairpin_glycosidase_sf"/>
</dbReference>
<dbReference type="AlphaFoldDB" id="A0A1T5H816"/>
<dbReference type="PIRSF" id="PIRSF006402">
    <property type="entry name" value="UCP006402_thioredoxin"/>
    <property type="match status" value="1"/>
</dbReference>